<keyword evidence="1" id="KW-0175">Coiled coil</keyword>
<dbReference type="InterPro" id="IPR006901">
    <property type="entry name" value="TrmK"/>
</dbReference>
<gene>
    <name evidence="2" type="primary">trmK</name>
    <name evidence="2" type="ORF">GCM10011571_15410</name>
</gene>
<accession>A0A8J2VBW0</accession>
<dbReference type="SUPFAM" id="SSF53335">
    <property type="entry name" value="S-adenosyl-L-methionine-dependent methyltransferases"/>
    <property type="match status" value="1"/>
</dbReference>
<feature type="coiled-coil region" evidence="1">
    <location>
        <begin position="204"/>
        <end position="253"/>
    </location>
</feature>
<keyword evidence="3" id="KW-1185">Reference proteome</keyword>
<proteinExistence type="predicted"/>
<dbReference type="Pfam" id="PF04816">
    <property type="entry name" value="TrmK"/>
    <property type="match status" value="1"/>
</dbReference>
<dbReference type="EMBL" id="BMHQ01000004">
    <property type="protein sequence ID" value="GGE14821.1"/>
    <property type="molecule type" value="Genomic_DNA"/>
</dbReference>
<dbReference type="RefSeq" id="WP_188647299.1">
    <property type="nucleotide sequence ID" value="NZ_BMHQ01000004.1"/>
</dbReference>
<dbReference type="Gene3D" id="1.10.287.1890">
    <property type="match status" value="1"/>
</dbReference>
<reference evidence="2" key="2">
    <citation type="submission" date="2020-09" db="EMBL/GenBank/DDBJ databases">
        <authorList>
            <person name="Sun Q."/>
            <person name="Zhou Y."/>
        </authorList>
    </citation>
    <scope>NUCLEOTIDE SEQUENCE</scope>
    <source>
        <strain evidence="2">CGMCC 1.15179</strain>
    </source>
</reference>
<dbReference type="PIRSF" id="PIRSF018637">
    <property type="entry name" value="TrmK"/>
    <property type="match status" value="1"/>
</dbReference>
<reference evidence="2" key="1">
    <citation type="journal article" date="2014" name="Int. J. Syst. Evol. Microbiol.">
        <title>Complete genome sequence of Corynebacterium casei LMG S-19264T (=DSM 44701T), isolated from a smear-ripened cheese.</title>
        <authorList>
            <consortium name="US DOE Joint Genome Institute (JGI-PGF)"/>
            <person name="Walter F."/>
            <person name="Albersmeier A."/>
            <person name="Kalinowski J."/>
            <person name="Ruckert C."/>
        </authorList>
    </citation>
    <scope>NUCLEOTIDE SEQUENCE</scope>
    <source>
        <strain evidence="2">CGMCC 1.15179</strain>
    </source>
</reference>
<comment type="caution">
    <text evidence="2">The sequence shown here is derived from an EMBL/GenBank/DDBJ whole genome shotgun (WGS) entry which is preliminary data.</text>
</comment>
<evidence type="ECO:0000313" key="3">
    <source>
        <dbReference type="Proteomes" id="UP000625210"/>
    </source>
</evidence>
<evidence type="ECO:0000313" key="2">
    <source>
        <dbReference type="EMBL" id="GGE14821.1"/>
    </source>
</evidence>
<protein>
    <submittedName>
        <fullName evidence="2">tRNA (Adenine(22)-N(1))-methyltransferase</fullName>
    </submittedName>
</protein>
<name>A0A8J2VBW0_9BACL</name>
<sequence length="255" mass="28115">MRSGPGEAVFERDGQLLSARLAAIAERVPSGHVTADIGADHALLLIALAKQGRISKGIAGELNTGPFQNAWNRVKRSRVDHLVEVRQGDGLAVLSKGEAETVVIAGMGGSLIASILDKGESRLQGVKRLILQPNNSGDRVRTWLANRGWELTDETLVEEGGILYEVLTAEPGNGDAPYEGSPFSKDRMVQLGPLLCKSRHPLLIKKVEEEIESRKRVLEQLEAGRTAEAERRKQEMKKELREWEKVMTWLSEEPI</sequence>
<evidence type="ECO:0000256" key="1">
    <source>
        <dbReference type="SAM" id="Coils"/>
    </source>
</evidence>
<dbReference type="AlphaFoldDB" id="A0A8J2VBW0"/>
<dbReference type="PANTHER" id="PTHR38451:SF1">
    <property type="entry name" value="TRNA (ADENINE(22)-N(1))-METHYLTRANSFERASE"/>
    <property type="match status" value="1"/>
</dbReference>
<dbReference type="Gene3D" id="3.40.50.150">
    <property type="entry name" value="Vaccinia Virus protein VP39"/>
    <property type="match status" value="1"/>
</dbReference>
<dbReference type="Proteomes" id="UP000625210">
    <property type="component" value="Unassembled WGS sequence"/>
</dbReference>
<dbReference type="InterPro" id="IPR029063">
    <property type="entry name" value="SAM-dependent_MTases_sf"/>
</dbReference>
<dbReference type="PANTHER" id="PTHR38451">
    <property type="entry name" value="TRNA (ADENINE(22)-N(1))-METHYLTRANSFERASE"/>
    <property type="match status" value="1"/>
</dbReference>
<dbReference type="GO" id="GO:0160105">
    <property type="term" value="F:tRNA (adenine(22)-N1)-methyltransferase activity"/>
    <property type="evidence" value="ECO:0007669"/>
    <property type="project" value="InterPro"/>
</dbReference>
<organism evidence="2 3">
    <name type="scientific">Marinithermofilum abyssi</name>
    <dbReference type="NCBI Taxonomy" id="1571185"/>
    <lineage>
        <taxon>Bacteria</taxon>
        <taxon>Bacillati</taxon>
        <taxon>Bacillota</taxon>
        <taxon>Bacilli</taxon>
        <taxon>Bacillales</taxon>
        <taxon>Thermoactinomycetaceae</taxon>
        <taxon>Marinithermofilum</taxon>
    </lineage>
</organism>